<protein>
    <submittedName>
        <fullName evidence="3">Short chain dehydrogenase</fullName>
    </submittedName>
</protein>
<dbReference type="KEGG" id="pmaw:MACH26_23020"/>
<dbReference type="Gene3D" id="3.40.50.720">
    <property type="entry name" value="NAD(P)-binding Rossmann-like Domain"/>
    <property type="match status" value="1"/>
</dbReference>
<dbReference type="PRINTS" id="PR00081">
    <property type="entry name" value="GDHRDH"/>
</dbReference>
<comment type="similarity">
    <text evidence="1">Belongs to the short-chain dehydrogenases/reductases (SDR) family.</text>
</comment>
<dbReference type="PANTHER" id="PTHR24321">
    <property type="entry name" value="DEHYDROGENASES, SHORT CHAIN"/>
    <property type="match status" value="1"/>
</dbReference>
<dbReference type="FunFam" id="3.40.50.720:FF:000084">
    <property type="entry name" value="Short-chain dehydrogenase reductase"/>
    <property type="match status" value="1"/>
</dbReference>
<evidence type="ECO:0000313" key="3">
    <source>
        <dbReference type="EMBL" id="BDX06781.1"/>
    </source>
</evidence>
<sequence length="255" mass="26898">MSEFNDKVVLITGATSGIGKTTAHMFADKGAKVVVSGRRAEQGASVVDEIINSGGIARFIQCDVSNEQQVAALIEQTVSSFGKLDIVFNNAGIGGKIAPLHELTESEWCQTQDINLKGVWLCLKYQIKQFLAQGKGNYSIVNMASLWGTGASNFGAATYTASKHGVIGLTKSAALEYADSGIRVNAICPAWVPTEANSAVLDNPEMRAQIASMHPIGRLGTQEEIASCVMWLSSAGAGFITGQDILADGGISARR</sequence>
<dbReference type="PROSITE" id="PS00061">
    <property type="entry name" value="ADH_SHORT"/>
    <property type="match status" value="1"/>
</dbReference>
<dbReference type="SUPFAM" id="SSF51735">
    <property type="entry name" value="NAD(P)-binding Rossmann-fold domains"/>
    <property type="match status" value="1"/>
</dbReference>
<evidence type="ECO:0000256" key="2">
    <source>
        <dbReference type="ARBA" id="ARBA00023002"/>
    </source>
</evidence>
<dbReference type="CDD" id="cd05233">
    <property type="entry name" value="SDR_c"/>
    <property type="match status" value="1"/>
</dbReference>
<dbReference type="Proteomes" id="UP001333710">
    <property type="component" value="Chromosome"/>
</dbReference>
<evidence type="ECO:0000256" key="1">
    <source>
        <dbReference type="ARBA" id="ARBA00006484"/>
    </source>
</evidence>
<gene>
    <name evidence="3" type="ORF">MACH26_23020</name>
</gene>
<dbReference type="EMBL" id="AP027272">
    <property type="protein sequence ID" value="BDX06781.1"/>
    <property type="molecule type" value="Genomic_DNA"/>
</dbReference>
<name>A0AA48KPL9_9ALTE</name>
<dbReference type="AlphaFoldDB" id="A0AA48KPL9"/>
<accession>A0AA48KPL9</accession>
<dbReference type="PRINTS" id="PR00080">
    <property type="entry name" value="SDRFAMILY"/>
</dbReference>
<dbReference type="RefSeq" id="WP_338292782.1">
    <property type="nucleotide sequence ID" value="NZ_AP027272.1"/>
</dbReference>
<dbReference type="InterPro" id="IPR020904">
    <property type="entry name" value="Sc_DH/Rdtase_CS"/>
</dbReference>
<dbReference type="NCBIfam" id="NF005559">
    <property type="entry name" value="PRK07231.1"/>
    <property type="match status" value="1"/>
</dbReference>
<proteinExistence type="inferred from homology"/>
<reference evidence="3" key="1">
    <citation type="submission" date="2023-01" db="EMBL/GenBank/DDBJ databases">
        <title>Complete genome sequence of Planctobacterium marinum strain Dej080120_11.</title>
        <authorList>
            <person name="Ueki S."/>
            <person name="Maruyama F."/>
        </authorList>
    </citation>
    <scope>NUCLEOTIDE SEQUENCE</scope>
    <source>
        <strain evidence="3">Dej080120_11</strain>
    </source>
</reference>
<organism evidence="3 4">
    <name type="scientific">Planctobacterium marinum</name>
    <dbReference type="NCBI Taxonomy" id="1631968"/>
    <lineage>
        <taxon>Bacteria</taxon>
        <taxon>Pseudomonadati</taxon>
        <taxon>Pseudomonadota</taxon>
        <taxon>Gammaproteobacteria</taxon>
        <taxon>Alteromonadales</taxon>
        <taxon>Alteromonadaceae</taxon>
        <taxon>Planctobacterium</taxon>
    </lineage>
</organism>
<dbReference type="InterPro" id="IPR036291">
    <property type="entry name" value="NAD(P)-bd_dom_sf"/>
</dbReference>
<keyword evidence="2" id="KW-0560">Oxidoreductase</keyword>
<dbReference type="PANTHER" id="PTHR24321:SF11">
    <property type="entry name" value="BLR0893 PROTEIN"/>
    <property type="match status" value="1"/>
</dbReference>
<dbReference type="GO" id="GO:0016491">
    <property type="term" value="F:oxidoreductase activity"/>
    <property type="evidence" value="ECO:0007669"/>
    <property type="project" value="UniProtKB-KW"/>
</dbReference>
<evidence type="ECO:0000313" key="4">
    <source>
        <dbReference type="Proteomes" id="UP001333710"/>
    </source>
</evidence>
<dbReference type="Pfam" id="PF13561">
    <property type="entry name" value="adh_short_C2"/>
    <property type="match status" value="1"/>
</dbReference>
<dbReference type="InterPro" id="IPR002347">
    <property type="entry name" value="SDR_fam"/>
</dbReference>
<keyword evidence="4" id="KW-1185">Reference proteome</keyword>